<gene>
    <name evidence="2" type="ORF">DY000_02055710</name>
</gene>
<accession>A0ABQ7A531</accession>
<evidence type="ECO:0000313" key="3">
    <source>
        <dbReference type="Proteomes" id="UP000266723"/>
    </source>
</evidence>
<feature type="compositionally biased region" description="Basic and acidic residues" evidence="1">
    <location>
        <begin position="49"/>
        <end position="68"/>
    </location>
</feature>
<sequence length="68" mass="7599">MTLLGVGKEPIHEEEEMTIGDCGGRREDSDSAETINSSNGDNVTLDMNEEQKKKRATSEEKVEEKDEK</sequence>
<comment type="caution">
    <text evidence="2">The sequence shown here is derived from an EMBL/GenBank/DDBJ whole genome shotgun (WGS) entry which is preliminary data.</text>
</comment>
<evidence type="ECO:0000256" key="1">
    <source>
        <dbReference type="SAM" id="MobiDB-lite"/>
    </source>
</evidence>
<dbReference type="Proteomes" id="UP000266723">
    <property type="component" value="Unassembled WGS sequence"/>
</dbReference>
<reference evidence="2 3" key="1">
    <citation type="journal article" date="2020" name="BMC Genomics">
        <title>Intraspecific diversification of the crop wild relative Brassica cretica Lam. using demographic model selection.</title>
        <authorList>
            <person name="Kioukis A."/>
            <person name="Michalopoulou V.A."/>
            <person name="Briers L."/>
            <person name="Pirintsos S."/>
            <person name="Studholme D.J."/>
            <person name="Pavlidis P."/>
            <person name="Sarris P.F."/>
        </authorList>
    </citation>
    <scope>NUCLEOTIDE SEQUENCE [LARGE SCALE GENOMIC DNA]</scope>
    <source>
        <strain evidence="3">cv. PFS-1207/04</strain>
    </source>
</reference>
<dbReference type="EMBL" id="QGKV02002055">
    <property type="protein sequence ID" value="KAF3492762.1"/>
    <property type="molecule type" value="Genomic_DNA"/>
</dbReference>
<keyword evidence="3" id="KW-1185">Reference proteome</keyword>
<feature type="compositionally biased region" description="Polar residues" evidence="1">
    <location>
        <begin position="32"/>
        <end position="42"/>
    </location>
</feature>
<name>A0ABQ7A531_BRACR</name>
<proteinExistence type="predicted"/>
<feature type="region of interest" description="Disordered" evidence="1">
    <location>
        <begin position="1"/>
        <end position="68"/>
    </location>
</feature>
<organism evidence="2 3">
    <name type="scientific">Brassica cretica</name>
    <name type="common">Mustard</name>
    <dbReference type="NCBI Taxonomy" id="69181"/>
    <lineage>
        <taxon>Eukaryota</taxon>
        <taxon>Viridiplantae</taxon>
        <taxon>Streptophyta</taxon>
        <taxon>Embryophyta</taxon>
        <taxon>Tracheophyta</taxon>
        <taxon>Spermatophyta</taxon>
        <taxon>Magnoliopsida</taxon>
        <taxon>eudicotyledons</taxon>
        <taxon>Gunneridae</taxon>
        <taxon>Pentapetalae</taxon>
        <taxon>rosids</taxon>
        <taxon>malvids</taxon>
        <taxon>Brassicales</taxon>
        <taxon>Brassicaceae</taxon>
        <taxon>Brassiceae</taxon>
        <taxon>Brassica</taxon>
    </lineage>
</organism>
<evidence type="ECO:0000313" key="2">
    <source>
        <dbReference type="EMBL" id="KAF3492762.1"/>
    </source>
</evidence>
<protein>
    <submittedName>
        <fullName evidence="2">Uncharacterized protein</fullName>
    </submittedName>
</protein>